<dbReference type="GO" id="GO:0046872">
    <property type="term" value="F:metal ion binding"/>
    <property type="evidence" value="ECO:0007669"/>
    <property type="project" value="UniProtKB-KW"/>
</dbReference>
<keyword evidence="4 16" id="KW-0964">Secreted</keyword>
<dbReference type="GO" id="GO:0006508">
    <property type="term" value="P:proteolysis"/>
    <property type="evidence" value="ECO:0007669"/>
    <property type="project" value="UniProtKB-KW"/>
</dbReference>
<dbReference type="AlphaFoldDB" id="A0AAF0DMP7"/>
<feature type="binding site" evidence="15">
    <location>
        <position position="320"/>
    </location>
    <ligand>
        <name>Zn(2+)</name>
        <dbReference type="ChEBI" id="CHEBI:29105"/>
        <note>catalytic</note>
    </ligand>
</feature>
<proteinExistence type="inferred from homology"/>
<feature type="chain" id="PRO_5041775283" description="Neutral protease 2" evidence="16">
    <location>
        <begin position="20"/>
        <end position="392"/>
    </location>
</feature>
<accession>A0AAF0DMP7</accession>
<dbReference type="CDD" id="cd11008">
    <property type="entry name" value="M35_deuterolysin_like"/>
    <property type="match status" value="1"/>
</dbReference>
<reference evidence="18" key="1">
    <citation type="submission" date="2023-03" db="EMBL/GenBank/DDBJ databases">
        <title>Emydomyces testavorans Genome Sequence.</title>
        <authorList>
            <person name="Hoyer L."/>
        </authorList>
    </citation>
    <scope>NUCLEOTIDE SEQUENCE</scope>
    <source>
        <strain evidence="18">16-2883</strain>
    </source>
</reference>
<keyword evidence="19" id="KW-1185">Reference proteome</keyword>
<dbReference type="PRINTS" id="PR00768">
    <property type="entry name" value="DEUTEROLYSIN"/>
</dbReference>
<protein>
    <recommendedName>
        <fullName evidence="16">Neutral protease 2</fullName>
        <ecNumber evidence="16">3.4.24.39</ecNumber>
    </recommendedName>
    <alternativeName>
        <fullName evidence="16">Deuterolysin</fullName>
    </alternativeName>
</protein>
<sequence>MFFCSAVLALAALTCQALAFPVDNLPEHDSGLKVELTAVGNTRVKAVVTNKGDREMSFLKFNSFFDPAAVQKVQVAKDGSPVPFNGMFRFYDMSDLPEDAFKTLAPGASAETTFDIAETSDLSAGGSYTISSNGVIPFVEGNGTAPTGAMMYSANELKLEVDGKMAASVAQSIPELEKRTRIDQRCPQNYRGILERGLQTAAGYANRASQAASQGTKFQEFFKTMDNRARQSASARYRAIAGECGSTSNGRTTYYCDDRFNGCQQGVIAYTIPARSVVVSCPAYWRLPARVNQGLAPDHGYVIVHEFTHATSIYSPGTQDHAYGYENCRRLNSQQSLSNADNYSLYAACKFYLSSLFLIIKILTYMQLSREVVDKGILIPARGKGEKIGLGD</sequence>
<feature type="signal peptide" evidence="16">
    <location>
        <begin position="1"/>
        <end position="19"/>
    </location>
</feature>
<evidence type="ECO:0000313" key="18">
    <source>
        <dbReference type="EMBL" id="WEW61665.1"/>
    </source>
</evidence>
<dbReference type="EMBL" id="CP120631">
    <property type="protein sequence ID" value="WEW61665.1"/>
    <property type="molecule type" value="Genomic_DNA"/>
</dbReference>
<comment type="similarity">
    <text evidence="3 16">Belongs to the peptidase M35 family.</text>
</comment>
<evidence type="ECO:0000256" key="10">
    <source>
        <dbReference type="ARBA" id="ARBA00022833"/>
    </source>
</evidence>
<dbReference type="SUPFAM" id="SSF55486">
    <property type="entry name" value="Metalloproteases ('zincins'), catalytic domain"/>
    <property type="match status" value="1"/>
</dbReference>
<evidence type="ECO:0000256" key="11">
    <source>
        <dbReference type="ARBA" id="ARBA00023049"/>
    </source>
</evidence>
<evidence type="ECO:0000256" key="14">
    <source>
        <dbReference type="PIRSR" id="PIRSR601384-1"/>
    </source>
</evidence>
<dbReference type="InterPro" id="IPR001384">
    <property type="entry name" value="Peptidase_M35"/>
</dbReference>
<keyword evidence="13" id="KW-1015">Disulfide bond</keyword>
<keyword evidence="8 16" id="KW-0732">Signal</keyword>
<comment type="catalytic activity">
    <reaction evidence="1 16">
        <text>Preferential cleavage of bonds with hydrophobic residues in P1'. Also 3-Asn-|-Gln-4 and 8-Gly-|-Ser-9 bonds in insulin B chain.</text>
        <dbReference type="EC" id="3.4.24.39"/>
    </reaction>
</comment>
<keyword evidence="5 16" id="KW-0645">Protease</keyword>
<evidence type="ECO:0000256" key="13">
    <source>
        <dbReference type="ARBA" id="ARBA00023157"/>
    </source>
</evidence>
<evidence type="ECO:0000256" key="5">
    <source>
        <dbReference type="ARBA" id="ARBA00022670"/>
    </source>
</evidence>
<dbReference type="GO" id="GO:0005576">
    <property type="term" value="C:extracellular region"/>
    <property type="evidence" value="ECO:0007669"/>
    <property type="project" value="UniProtKB-SubCell"/>
</dbReference>
<organism evidence="18 19">
    <name type="scientific">Emydomyces testavorans</name>
    <dbReference type="NCBI Taxonomy" id="2070801"/>
    <lineage>
        <taxon>Eukaryota</taxon>
        <taxon>Fungi</taxon>
        <taxon>Dikarya</taxon>
        <taxon>Ascomycota</taxon>
        <taxon>Pezizomycotina</taxon>
        <taxon>Eurotiomycetes</taxon>
        <taxon>Eurotiomycetidae</taxon>
        <taxon>Onygenales</taxon>
        <taxon>Nannizziopsiaceae</taxon>
        <taxon>Emydomyces</taxon>
    </lineage>
</organism>
<keyword evidence="6 16" id="KW-0165">Cleavage on pair of basic residues</keyword>
<dbReference type="EC" id="3.4.24.39" evidence="16"/>
<dbReference type="GO" id="GO:0004222">
    <property type="term" value="F:metalloendopeptidase activity"/>
    <property type="evidence" value="ECO:0007669"/>
    <property type="project" value="InterPro"/>
</dbReference>
<feature type="domain" description="Lysine-specific metallo-endopeptidase" evidence="17">
    <location>
        <begin position="203"/>
        <end position="348"/>
    </location>
</feature>
<feature type="binding site" evidence="15">
    <location>
        <position position="305"/>
    </location>
    <ligand>
        <name>Zn(2+)</name>
        <dbReference type="ChEBI" id="CHEBI:29105"/>
        <note>catalytic</note>
    </ligand>
</feature>
<dbReference type="SMART" id="SM01351">
    <property type="entry name" value="Aspzincin_M35"/>
    <property type="match status" value="1"/>
</dbReference>
<keyword evidence="9 16" id="KW-0378">Hydrolase</keyword>
<evidence type="ECO:0000256" key="16">
    <source>
        <dbReference type="RuleBase" id="RU361126"/>
    </source>
</evidence>
<evidence type="ECO:0000313" key="19">
    <source>
        <dbReference type="Proteomes" id="UP001219355"/>
    </source>
</evidence>
<evidence type="ECO:0000259" key="17">
    <source>
        <dbReference type="SMART" id="SM01351"/>
    </source>
</evidence>
<keyword evidence="10 15" id="KW-0862">Zinc</keyword>
<keyword evidence="11 16" id="KW-0482">Metalloprotease</keyword>
<feature type="binding site" evidence="15">
    <location>
        <position position="309"/>
    </location>
    <ligand>
        <name>Zn(2+)</name>
        <dbReference type="ChEBI" id="CHEBI:29105"/>
        <note>catalytic</note>
    </ligand>
</feature>
<evidence type="ECO:0000256" key="2">
    <source>
        <dbReference type="ARBA" id="ARBA00004613"/>
    </source>
</evidence>
<keyword evidence="12" id="KW-0865">Zymogen</keyword>
<dbReference type="Gene3D" id="3.40.390.10">
    <property type="entry name" value="Collagenase (Catalytic Domain)"/>
    <property type="match status" value="1"/>
</dbReference>
<evidence type="ECO:0000256" key="8">
    <source>
        <dbReference type="ARBA" id="ARBA00022729"/>
    </source>
</evidence>
<dbReference type="Pfam" id="PF02102">
    <property type="entry name" value="Peptidase_M35"/>
    <property type="match status" value="1"/>
</dbReference>
<name>A0AAF0DMP7_9EURO</name>
<evidence type="ECO:0000256" key="6">
    <source>
        <dbReference type="ARBA" id="ARBA00022685"/>
    </source>
</evidence>
<comment type="subcellular location">
    <subcellularLocation>
        <location evidence="2 16">Secreted</location>
    </subcellularLocation>
</comment>
<dbReference type="PANTHER" id="PTHR37016:SF3">
    <property type="entry name" value="NEUTRAL PROTEASE 2-RELATED"/>
    <property type="match status" value="1"/>
</dbReference>
<gene>
    <name evidence="18" type="primary">MEP3</name>
    <name evidence="18" type="ORF">PRK78_007157</name>
</gene>
<evidence type="ECO:0000256" key="9">
    <source>
        <dbReference type="ARBA" id="ARBA00022801"/>
    </source>
</evidence>
<dbReference type="Proteomes" id="UP001219355">
    <property type="component" value="Chromosome 5"/>
</dbReference>
<evidence type="ECO:0000256" key="15">
    <source>
        <dbReference type="PIRSR" id="PIRSR601384-2"/>
    </source>
</evidence>
<comment type="function">
    <text evidence="16">Secreted metalloproteinase that allows assimilation of proteinaceous substrates. Shows high activities on basic nuclear substrates such as histone and protamine.</text>
</comment>
<dbReference type="InterPro" id="IPR024079">
    <property type="entry name" value="MetalloPept_cat_dom_sf"/>
</dbReference>
<feature type="active site" evidence="14">
    <location>
        <position position="306"/>
    </location>
</feature>
<evidence type="ECO:0000256" key="3">
    <source>
        <dbReference type="ARBA" id="ARBA00010279"/>
    </source>
</evidence>
<dbReference type="Gene3D" id="2.60.40.2970">
    <property type="match status" value="1"/>
</dbReference>
<evidence type="ECO:0000256" key="7">
    <source>
        <dbReference type="ARBA" id="ARBA00022723"/>
    </source>
</evidence>
<keyword evidence="7 15" id="KW-0479">Metal-binding</keyword>
<evidence type="ECO:0000256" key="1">
    <source>
        <dbReference type="ARBA" id="ARBA00001187"/>
    </source>
</evidence>
<evidence type="ECO:0000256" key="4">
    <source>
        <dbReference type="ARBA" id="ARBA00022525"/>
    </source>
</evidence>
<dbReference type="PANTHER" id="PTHR37016">
    <property type="match status" value="1"/>
</dbReference>
<comment type="cofactor">
    <cofactor evidence="15 16">
        <name>Zn(2+)</name>
        <dbReference type="ChEBI" id="CHEBI:29105"/>
    </cofactor>
    <text evidence="15 16">Binds 1 zinc ion per subunit.</text>
</comment>
<evidence type="ECO:0000256" key="12">
    <source>
        <dbReference type="ARBA" id="ARBA00023145"/>
    </source>
</evidence>
<dbReference type="InterPro" id="IPR029463">
    <property type="entry name" value="Lys_MEP"/>
</dbReference>
<dbReference type="InterPro" id="IPR050414">
    <property type="entry name" value="Fungal_M35_metalloproteases"/>
</dbReference>